<evidence type="ECO:0000256" key="1">
    <source>
        <dbReference type="ARBA" id="ARBA00001917"/>
    </source>
</evidence>
<comment type="cofactor">
    <cofactor evidence="1">
        <name>FMN</name>
        <dbReference type="ChEBI" id="CHEBI:58210"/>
    </cofactor>
</comment>
<dbReference type="NCBIfam" id="NF010047">
    <property type="entry name" value="PRK13523.1"/>
    <property type="match status" value="1"/>
</dbReference>
<keyword evidence="8" id="KW-1185">Reference proteome</keyword>
<gene>
    <name evidence="7" type="ORF">SAMN04488559_10296</name>
</gene>
<evidence type="ECO:0000256" key="5">
    <source>
        <dbReference type="ARBA" id="ARBA00023002"/>
    </source>
</evidence>
<sequence>MQSKLLAPYEIREMTFKNRVVMSPMCMYAVEKKDGIVTDFHFTHYGSRAVGQVGLIMLEATAVLPEGRISEQDLGIWSDDQIAGLKKLVAHLHKSGAKVGIQLAHAGRKAQVPGPIYSATKLAFSEKYQTPEALTIPQIETVVSAFQKAVKRAEAAGFDVIEIHAAHGYLVNQFLSPLVNRREDQYGGPIGNRYQFLNEIIEAVRSEWTKPLFVRISAEDYAQEGVHLEDYLMMSRWLRDQGVDLIDVSTGGVIPLEAYDVYPGYQVQYADRIRKKVGIATGAVGMITTGNQAEEILRNERADLVFIGRELLRDPYWVKTSAKLLNAEDQLEVPTPYQRGWR</sequence>
<dbReference type="RefSeq" id="WP_092649890.1">
    <property type="nucleotide sequence ID" value="NZ_FOHA01000002.1"/>
</dbReference>
<dbReference type="PANTHER" id="PTHR43303">
    <property type="entry name" value="NADPH DEHYDROGENASE C23G7.10C-RELATED"/>
    <property type="match status" value="1"/>
</dbReference>
<dbReference type="GO" id="GO:0050661">
    <property type="term" value="F:NADP binding"/>
    <property type="evidence" value="ECO:0007669"/>
    <property type="project" value="InterPro"/>
</dbReference>
<evidence type="ECO:0000259" key="6">
    <source>
        <dbReference type="Pfam" id="PF00724"/>
    </source>
</evidence>
<dbReference type="Pfam" id="PF00724">
    <property type="entry name" value="Oxidored_FMN"/>
    <property type="match status" value="1"/>
</dbReference>
<evidence type="ECO:0000313" key="7">
    <source>
        <dbReference type="EMBL" id="SER60167.1"/>
    </source>
</evidence>
<name>A0A1H9QIB9_9LACT</name>
<dbReference type="InterPro" id="IPR044152">
    <property type="entry name" value="YqjM-like"/>
</dbReference>
<dbReference type="EMBL" id="FOHA01000002">
    <property type="protein sequence ID" value="SER60167.1"/>
    <property type="molecule type" value="Genomic_DNA"/>
</dbReference>
<keyword evidence="5" id="KW-0560">Oxidoreductase</keyword>
<dbReference type="Gene3D" id="3.20.20.70">
    <property type="entry name" value="Aldolase class I"/>
    <property type="match status" value="1"/>
</dbReference>
<keyword evidence="2" id="KW-0285">Flavoprotein</keyword>
<dbReference type="InterPro" id="IPR013785">
    <property type="entry name" value="Aldolase_TIM"/>
</dbReference>
<dbReference type="STRING" id="142588.SAMN04488559_10296"/>
<dbReference type="GO" id="GO:0010181">
    <property type="term" value="F:FMN binding"/>
    <property type="evidence" value="ECO:0007669"/>
    <property type="project" value="InterPro"/>
</dbReference>
<evidence type="ECO:0000313" key="8">
    <source>
        <dbReference type="Proteomes" id="UP000198948"/>
    </source>
</evidence>
<dbReference type="SUPFAM" id="SSF51395">
    <property type="entry name" value="FMN-linked oxidoreductases"/>
    <property type="match status" value="1"/>
</dbReference>
<dbReference type="GO" id="GO:0003959">
    <property type="term" value="F:NADPH dehydrogenase activity"/>
    <property type="evidence" value="ECO:0007669"/>
    <property type="project" value="InterPro"/>
</dbReference>
<dbReference type="AlphaFoldDB" id="A0A1H9QIB9"/>
<accession>A0A1H9QIB9</accession>
<evidence type="ECO:0000256" key="3">
    <source>
        <dbReference type="ARBA" id="ARBA00022643"/>
    </source>
</evidence>
<dbReference type="PANTHER" id="PTHR43303:SF4">
    <property type="entry name" value="NADPH DEHYDROGENASE C23G7.10C-RELATED"/>
    <property type="match status" value="1"/>
</dbReference>
<reference evidence="7 8" key="1">
    <citation type="submission" date="2016-10" db="EMBL/GenBank/DDBJ databases">
        <authorList>
            <person name="de Groot N.N."/>
        </authorList>
    </citation>
    <scope>NUCLEOTIDE SEQUENCE [LARGE SCALE GENOMIC DNA]</scope>
    <source>
        <strain evidence="7 8">DSM 13760</strain>
    </source>
</reference>
<organism evidence="7 8">
    <name type="scientific">Isobaculum melis</name>
    <dbReference type="NCBI Taxonomy" id="142588"/>
    <lineage>
        <taxon>Bacteria</taxon>
        <taxon>Bacillati</taxon>
        <taxon>Bacillota</taxon>
        <taxon>Bacilli</taxon>
        <taxon>Lactobacillales</taxon>
        <taxon>Carnobacteriaceae</taxon>
        <taxon>Isobaculum</taxon>
    </lineage>
</organism>
<feature type="domain" description="NADH:flavin oxidoreductase/NADH oxidase N-terminal" evidence="6">
    <location>
        <begin position="4"/>
        <end position="325"/>
    </location>
</feature>
<dbReference type="CDD" id="cd02932">
    <property type="entry name" value="OYE_YqiM_FMN"/>
    <property type="match status" value="1"/>
</dbReference>
<keyword evidence="4" id="KW-0521">NADP</keyword>
<keyword evidence="3" id="KW-0288">FMN</keyword>
<evidence type="ECO:0000256" key="4">
    <source>
        <dbReference type="ARBA" id="ARBA00022857"/>
    </source>
</evidence>
<protein>
    <submittedName>
        <fullName evidence="7">NADPH2 dehydrogenase</fullName>
    </submittedName>
</protein>
<dbReference type="InterPro" id="IPR001155">
    <property type="entry name" value="OxRdtase_FMN_N"/>
</dbReference>
<proteinExistence type="predicted"/>
<dbReference type="OrthoDB" id="9806724at2"/>
<dbReference type="Proteomes" id="UP000198948">
    <property type="component" value="Unassembled WGS sequence"/>
</dbReference>
<evidence type="ECO:0000256" key="2">
    <source>
        <dbReference type="ARBA" id="ARBA00022630"/>
    </source>
</evidence>